<keyword evidence="1" id="KW-0378">Hydrolase</keyword>
<name>A0A0D3KUQ6_EMIH1</name>
<dbReference type="SUPFAM" id="SSF53474">
    <property type="entry name" value="alpha/beta-Hydrolases"/>
    <property type="match status" value="1"/>
</dbReference>
<dbReference type="PROSITE" id="PS51471">
    <property type="entry name" value="FE2OG_OXY"/>
    <property type="match status" value="1"/>
</dbReference>
<dbReference type="Pfam" id="PF20434">
    <property type="entry name" value="BD-FAE"/>
    <property type="match status" value="1"/>
</dbReference>
<accession>A0A0D3KUQ6</accession>
<dbReference type="KEGG" id="ehx:EMIHUDRAFT_448837"/>
<dbReference type="Gene3D" id="2.60.120.620">
    <property type="entry name" value="q2cbj1_9rhob like domain"/>
    <property type="match status" value="1"/>
</dbReference>
<dbReference type="InterPro" id="IPR050300">
    <property type="entry name" value="GDXG_lipolytic_enzyme"/>
</dbReference>
<dbReference type="GeneID" id="17284762"/>
<evidence type="ECO:0000259" key="2">
    <source>
        <dbReference type="PROSITE" id="PS51471"/>
    </source>
</evidence>
<dbReference type="InterPro" id="IPR005123">
    <property type="entry name" value="Oxoglu/Fe-dep_dioxygenase_dom"/>
</dbReference>
<evidence type="ECO:0000256" key="1">
    <source>
        <dbReference type="ARBA" id="ARBA00022801"/>
    </source>
</evidence>
<evidence type="ECO:0000313" key="3">
    <source>
        <dbReference type="EnsemblProtists" id="EOD39491"/>
    </source>
</evidence>
<dbReference type="GO" id="GO:0016787">
    <property type="term" value="F:hydrolase activity"/>
    <property type="evidence" value="ECO:0007669"/>
    <property type="project" value="UniProtKB-KW"/>
</dbReference>
<dbReference type="InterPro" id="IPR049492">
    <property type="entry name" value="BD-FAE-like_dom"/>
</dbReference>
<sequence length="555" mass="59724">MPPSPALPLWPGVPPHDRAPADALVSRIGGAVLGGPSPPALTPWLLQPSSQPRPLVVVMPGGGYVRLSTVDEGETVCEWLNSIGYHAAVLVYRVLRLHPAPLLDARRAIQLVRQHAHEWGVSGVGVIGFSAGGHLAGHVALSWDAALARRLDSQMREEGDRPASKLARPDAALLAYPVVSAHNTSVVRAGGGSWRCSSFACIGPKAAGRRAKLSGRPSERPLRHHGSIATLLGWGADASPLGNESDDDSVVPSENSEVLVRALRARSFPVEYHLFQGKHLKHGLGMASNLAARRDVETGRWPKLAEGWLRRAAHAAARLAYWSDTYRAEVPSPTVLRGVLSAEEVAACCALASASGRRSEPTTAWRTPPPVCPALADACFDVVYTAEHVALFLHRDGLFADRCKHLLAKVVRVMREGGRVDPATELQVRCVELHSYSEGGALDAPLHRDSGSLLTLSVQLCEAGRFEGGDFVTFREGEPERHRLERGATAAAAPTHLRSLRRPPESPRPALRAAGDGVLLSSMELHNVTRVTRGTRVSLVVELWSEPANSHDRFE</sequence>
<reference evidence="4" key="1">
    <citation type="journal article" date="2013" name="Nature">
        <title>Pan genome of the phytoplankton Emiliania underpins its global distribution.</title>
        <authorList>
            <person name="Read B.A."/>
            <person name="Kegel J."/>
            <person name="Klute M.J."/>
            <person name="Kuo A."/>
            <person name="Lefebvre S.C."/>
            <person name="Maumus F."/>
            <person name="Mayer C."/>
            <person name="Miller J."/>
            <person name="Monier A."/>
            <person name="Salamov A."/>
            <person name="Young J."/>
            <person name="Aguilar M."/>
            <person name="Claverie J.M."/>
            <person name="Frickenhaus S."/>
            <person name="Gonzalez K."/>
            <person name="Herman E.K."/>
            <person name="Lin Y.C."/>
            <person name="Napier J."/>
            <person name="Ogata H."/>
            <person name="Sarno A.F."/>
            <person name="Shmutz J."/>
            <person name="Schroeder D."/>
            <person name="de Vargas C."/>
            <person name="Verret F."/>
            <person name="von Dassow P."/>
            <person name="Valentin K."/>
            <person name="Van de Peer Y."/>
            <person name="Wheeler G."/>
            <person name="Dacks J.B."/>
            <person name="Delwiche C.F."/>
            <person name="Dyhrman S.T."/>
            <person name="Glockner G."/>
            <person name="John U."/>
            <person name="Richards T."/>
            <person name="Worden A.Z."/>
            <person name="Zhang X."/>
            <person name="Grigoriev I.V."/>
            <person name="Allen A.E."/>
            <person name="Bidle K."/>
            <person name="Borodovsky M."/>
            <person name="Bowler C."/>
            <person name="Brownlee C."/>
            <person name="Cock J.M."/>
            <person name="Elias M."/>
            <person name="Gladyshev V.N."/>
            <person name="Groth M."/>
            <person name="Guda C."/>
            <person name="Hadaegh A."/>
            <person name="Iglesias-Rodriguez M.D."/>
            <person name="Jenkins J."/>
            <person name="Jones B.M."/>
            <person name="Lawson T."/>
            <person name="Leese F."/>
            <person name="Lindquist E."/>
            <person name="Lobanov A."/>
            <person name="Lomsadze A."/>
            <person name="Malik S.B."/>
            <person name="Marsh M.E."/>
            <person name="Mackinder L."/>
            <person name="Mock T."/>
            <person name="Mueller-Roeber B."/>
            <person name="Pagarete A."/>
            <person name="Parker M."/>
            <person name="Probert I."/>
            <person name="Quesneville H."/>
            <person name="Raines C."/>
            <person name="Rensing S.A."/>
            <person name="Riano-Pachon D.M."/>
            <person name="Richier S."/>
            <person name="Rokitta S."/>
            <person name="Shiraiwa Y."/>
            <person name="Soanes D.M."/>
            <person name="van der Giezen M."/>
            <person name="Wahlund T.M."/>
            <person name="Williams B."/>
            <person name="Wilson W."/>
            <person name="Wolfe G."/>
            <person name="Wurch L.L."/>
        </authorList>
    </citation>
    <scope>NUCLEOTIDE SEQUENCE</scope>
</reference>
<dbReference type="Gene3D" id="3.40.50.1820">
    <property type="entry name" value="alpha/beta hydrolase"/>
    <property type="match status" value="1"/>
</dbReference>
<keyword evidence="4" id="KW-1185">Reference proteome</keyword>
<reference evidence="3" key="2">
    <citation type="submission" date="2024-10" db="UniProtKB">
        <authorList>
            <consortium name="EnsemblProtists"/>
        </authorList>
    </citation>
    <scope>IDENTIFICATION</scope>
</reference>
<dbReference type="PaxDb" id="2903-EOD39491"/>
<dbReference type="PANTHER" id="PTHR48081">
    <property type="entry name" value="AB HYDROLASE SUPERFAMILY PROTEIN C4A8.06C"/>
    <property type="match status" value="1"/>
</dbReference>
<organism evidence="3 4">
    <name type="scientific">Emiliania huxleyi (strain CCMP1516)</name>
    <dbReference type="NCBI Taxonomy" id="280463"/>
    <lineage>
        <taxon>Eukaryota</taxon>
        <taxon>Haptista</taxon>
        <taxon>Haptophyta</taxon>
        <taxon>Prymnesiophyceae</taxon>
        <taxon>Isochrysidales</taxon>
        <taxon>Noelaerhabdaceae</taxon>
        <taxon>Emiliania</taxon>
    </lineage>
</organism>
<proteinExistence type="predicted"/>
<dbReference type="RefSeq" id="XP_005791920.1">
    <property type="nucleotide sequence ID" value="XM_005791863.1"/>
</dbReference>
<dbReference type="PANTHER" id="PTHR48081:SF6">
    <property type="entry name" value="PEPTIDASE S9 PROLYL OLIGOPEPTIDASE CATALYTIC DOMAIN-CONTAINING PROTEIN"/>
    <property type="match status" value="1"/>
</dbReference>
<evidence type="ECO:0000313" key="4">
    <source>
        <dbReference type="Proteomes" id="UP000013827"/>
    </source>
</evidence>
<feature type="domain" description="Fe2OG dioxygenase" evidence="2">
    <location>
        <begin position="424"/>
        <end position="547"/>
    </location>
</feature>
<dbReference type="Proteomes" id="UP000013827">
    <property type="component" value="Unassembled WGS sequence"/>
</dbReference>
<protein>
    <recommendedName>
        <fullName evidence="2">Fe2OG dioxygenase domain-containing protein</fullName>
    </recommendedName>
</protein>
<dbReference type="AlphaFoldDB" id="A0A0D3KUQ6"/>
<dbReference type="EnsemblProtists" id="EOD39491">
    <property type="protein sequence ID" value="EOD39491"/>
    <property type="gene ID" value="EMIHUDRAFT_448837"/>
</dbReference>
<dbReference type="HOGENOM" id="CLU_491299_0_0_1"/>
<dbReference type="InterPro" id="IPR029058">
    <property type="entry name" value="AB_hydrolase_fold"/>
</dbReference>